<evidence type="ECO:0000259" key="18">
    <source>
        <dbReference type="PROSITE" id="PS50886"/>
    </source>
</evidence>
<organism evidence="19 20">
    <name type="scientific">Daphnia galeata</name>
    <dbReference type="NCBI Taxonomy" id="27404"/>
    <lineage>
        <taxon>Eukaryota</taxon>
        <taxon>Metazoa</taxon>
        <taxon>Ecdysozoa</taxon>
        <taxon>Arthropoda</taxon>
        <taxon>Crustacea</taxon>
        <taxon>Branchiopoda</taxon>
        <taxon>Diplostraca</taxon>
        <taxon>Cladocera</taxon>
        <taxon>Anomopoda</taxon>
        <taxon>Daphniidae</taxon>
        <taxon>Daphnia</taxon>
    </lineage>
</organism>
<feature type="compositionally biased region" description="Basic and acidic residues" evidence="17">
    <location>
        <begin position="1"/>
        <end position="12"/>
    </location>
</feature>
<dbReference type="PANTHER" id="PTHR11586">
    <property type="entry name" value="TRNA-AMINOACYLATION COFACTOR ARC1 FAMILY MEMBER"/>
    <property type="match status" value="1"/>
</dbReference>
<keyword evidence="8 15" id="KW-0067">ATP-binding</keyword>
<evidence type="ECO:0000256" key="17">
    <source>
        <dbReference type="SAM" id="MobiDB-lite"/>
    </source>
</evidence>
<evidence type="ECO:0000256" key="14">
    <source>
        <dbReference type="PROSITE-ProRule" id="PRU00209"/>
    </source>
</evidence>
<dbReference type="Pfam" id="PF00579">
    <property type="entry name" value="tRNA-synt_1b"/>
    <property type="match status" value="1"/>
</dbReference>
<gene>
    <name evidence="19" type="ORF">DGAL_LOCUS9606</name>
</gene>
<dbReference type="NCBIfam" id="NF006330">
    <property type="entry name" value="PRK08560.1"/>
    <property type="match status" value="1"/>
</dbReference>
<evidence type="ECO:0000256" key="10">
    <source>
        <dbReference type="ARBA" id="ARBA00022917"/>
    </source>
</evidence>
<dbReference type="InterPro" id="IPR014729">
    <property type="entry name" value="Rossmann-like_a/b/a_fold"/>
</dbReference>
<accession>A0A8J2RU91</accession>
<comment type="catalytic activity">
    <reaction evidence="13">
        <text>tRNA(Tyr) + L-tyrosine + ATP = L-tyrosyl-tRNA(Tyr) + AMP + diphosphate + H(+)</text>
        <dbReference type="Rhea" id="RHEA:10220"/>
        <dbReference type="Rhea" id="RHEA-COMP:9706"/>
        <dbReference type="Rhea" id="RHEA-COMP:9707"/>
        <dbReference type="ChEBI" id="CHEBI:15378"/>
        <dbReference type="ChEBI" id="CHEBI:30616"/>
        <dbReference type="ChEBI" id="CHEBI:33019"/>
        <dbReference type="ChEBI" id="CHEBI:58315"/>
        <dbReference type="ChEBI" id="CHEBI:78442"/>
        <dbReference type="ChEBI" id="CHEBI:78536"/>
        <dbReference type="ChEBI" id="CHEBI:456215"/>
        <dbReference type="EC" id="6.1.1.1"/>
    </reaction>
    <physiologicalReaction direction="left-to-right" evidence="13">
        <dbReference type="Rhea" id="RHEA:10221"/>
    </physiologicalReaction>
</comment>
<keyword evidence="12" id="KW-0539">Nucleus</keyword>
<dbReference type="SUPFAM" id="SSF52374">
    <property type="entry name" value="Nucleotidylyl transferase"/>
    <property type="match status" value="1"/>
</dbReference>
<dbReference type="GO" id="GO:0005634">
    <property type="term" value="C:nucleus"/>
    <property type="evidence" value="ECO:0007669"/>
    <property type="project" value="UniProtKB-SubCell"/>
</dbReference>
<dbReference type="InterPro" id="IPR051270">
    <property type="entry name" value="Tyrosine-tRNA_ligase_regulator"/>
</dbReference>
<dbReference type="GO" id="GO:0005737">
    <property type="term" value="C:cytoplasm"/>
    <property type="evidence" value="ECO:0007669"/>
    <property type="project" value="UniProtKB-SubCell"/>
</dbReference>
<keyword evidence="20" id="KW-1185">Reference proteome</keyword>
<evidence type="ECO:0000256" key="15">
    <source>
        <dbReference type="RuleBase" id="RU361234"/>
    </source>
</evidence>
<evidence type="ECO:0000256" key="7">
    <source>
        <dbReference type="ARBA" id="ARBA00022741"/>
    </source>
</evidence>
<dbReference type="Gene3D" id="3.40.50.620">
    <property type="entry name" value="HUPs"/>
    <property type="match status" value="1"/>
</dbReference>
<protein>
    <recommendedName>
        <fullName evidence="15">Tyrosine--tRNA ligase</fullName>
        <ecNumber evidence="15">6.1.1.1</ecNumber>
    </recommendedName>
    <alternativeName>
        <fullName evidence="15">Tyrosyl-tRNA synthetase</fullName>
    </alternativeName>
</protein>
<dbReference type="FunFam" id="2.40.50.140:FF:000047">
    <property type="entry name" value="tyrosine--tRNA ligase, cytoplasmic isoform X2"/>
    <property type="match status" value="1"/>
</dbReference>
<evidence type="ECO:0000256" key="2">
    <source>
        <dbReference type="ARBA" id="ARBA00004496"/>
    </source>
</evidence>
<feature type="compositionally biased region" description="Basic and acidic residues" evidence="17">
    <location>
        <begin position="49"/>
        <end position="64"/>
    </location>
</feature>
<evidence type="ECO:0000256" key="3">
    <source>
        <dbReference type="ARBA" id="ARBA00005594"/>
    </source>
</evidence>
<evidence type="ECO:0000256" key="12">
    <source>
        <dbReference type="ARBA" id="ARBA00023242"/>
    </source>
</evidence>
<dbReference type="GO" id="GO:0004831">
    <property type="term" value="F:tyrosine-tRNA ligase activity"/>
    <property type="evidence" value="ECO:0007669"/>
    <property type="project" value="UniProtKB-EC"/>
</dbReference>
<evidence type="ECO:0000256" key="8">
    <source>
        <dbReference type="ARBA" id="ARBA00022840"/>
    </source>
</evidence>
<feature type="compositionally biased region" description="Basic and acidic residues" evidence="17">
    <location>
        <begin position="23"/>
        <end position="37"/>
    </location>
</feature>
<comment type="caution">
    <text evidence="19">The sequence shown here is derived from an EMBL/GenBank/DDBJ whole genome shotgun (WGS) entry which is preliminary data.</text>
</comment>
<proteinExistence type="inferred from homology"/>
<keyword evidence="16" id="KW-0175">Coiled coil</keyword>
<evidence type="ECO:0000256" key="5">
    <source>
        <dbReference type="ARBA" id="ARBA00022555"/>
    </source>
</evidence>
<feature type="region of interest" description="Disordered" evidence="17">
    <location>
        <begin position="1"/>
        <end position="37"/>
    </location>
</feature>
<evidence type="ECO:0000256" key="13">
    <source>
        <dbReference type="ARBA" id="ARBA00048400"/>
    </source>
</evidence>
<dbReference type="GO" id="GO:0006950">
    <property type="term" value="P:response to stress"/>
    <property type="evidence" value="ECO:0007669"/>
    <property type="project" value="UniProtKB-ARBA"/>
</dbReference>
<dbReference type="Pfam" id="PF01588">
    <property type="entry name" value="tRNA_bind"/>
    <property type="match status" value="1"/>
</dbReference>
<dbReference type="Gene3D" id="2.40.50.140">
    <property type="entry name" value="Nucleic acid-binding proteins"/>
    <property type="match status" value="1"/>
</dbReference>
<dbReference type="PROSITE" id="PS50886">
    <property type="entry name" value="TRBD"/>
    <property type="match status" value="1"/>
</dbReference>
<sequence>MPKRKPLMEEQKSTMNAQKKLKRASEAPEVSAKRRAIEVKRVSDACLKETPEQAEERKAVEGKRVSNARQKATPEQNEKRRAAAAERIANLRKRETSKEGSIMKAADAQRKANIRSSKSQMMNLERILKGREMKLIINRVETNFNQTLLQHGLTLSHDDLQTLCNLRKQTEASKNPSAIETDSNKTKDPFIPICSISTHDSKNKPKLTEPAAQVEQQQEALIGTVITPQPPVVVQSTSVPGAATSQVILPSNKNGSKNQFLENFNLIKQVPIPMTYGQPIVKKNKQIAPFVQSSNVQEKNVEPLSKRPLLPVSKGINIPLATTSNPIALKTISRSQPNSKNLRVFSKVEIIKLPEESLKKLQNNKAHIQYLSSKKDLSPQETLLLPKLHQNQKRILATGISVPTIPGQSIQGIPFLSGVCMYVVQTNIMPPLPDIQQIPNGQVVIRQTPKKLVTLVPNTESPPSSIIENCSDSSLNLPQKNMKNLRELALNTRCDYILPDSERTNCNRHSCVAEIALLKTELDQKSIALESCNLELDNLKTELEKAKEYIANLRAQLEENTQTLYQQTMGSINQESIMTPAEKKHLITRNLQEVLGEDKITEILAKRDLKLYWGTATTGKPHVAYFLPMSKIGDFLKAGCEVTILFADLHAYLDNMKAPWELLALRTKYYEHAIKAMLTSLDVPLEKLKFIKGSEYQLTKEYTLDMYRLSSLVTEHDAKKAGAEVVKQVGNPLLSGLMYPGLQALDEEYLKVDAQFGGVDQRKIFTYADKYLPQLGYAKRAHLMNPMIPGLTGTKMSASEEDSKIDLLDSAASVKKKMKKAFCEPGKVENNGVLAFAKFVLFPLLKTGEGFRIERGADNGGDVEYMTYEQMESDFSQSLLHPGDLKSAVEVKLNALLEPIRKIFQAPELVKLVKDAYPPAKVSKTAPVDDVIAPHRLDIRVGKIVEVERHTDAEKLYVEKIDLGEPSGPRTIVSGLVNFVPQSEMLNRMVIVLCNLKPAKMKGIESAGMVLCASSSDEPHQCEPLDAPAGSQPGDRVRVEGYETGEPDAVLNPKKKVWETLQGDLRVSASGIAEWQGNVLQTEHGPITAKTIKNVPIK</sequence>
<dbReference type="GO" id="GO:0005524">
    <property type="term" value="F:ATP binding"/>
    <property type="evidence" value="ECO:0007669"/>
    <property type="project" value="UniProtKB-KW"/>
</dbReference>
<evidence type="ECO:0000256" key="4">
    <source>
        <dbReference type="ARBA" id="ARBA00022490"/>
    </source>
</evidence>
<keyword evidence="4" id="KW-0963">Cytoplasm</keyword>
<dbReference type="SUPFAM" id="SSF50249">
    <property type="entry name" value="Nucleic acid-binding proteins"/>
    <property type="match status" value="1"/>
</dbReference>
<evidence type="ECO:0000313" key="20">
    <source>
        <dbReference type="Proteomes" id="UP000789390"/>
    </source>
</evidence>
<reference evidence="19" key="1">
    <citation type="submission" date="2021-11" db="EMBL/GenBank/DDBJ databases">
        <authorList>
            <person name="Schell T."/>
        </authorList>
    </citation>
    <scope>NUCLEOTIDE SEQUENCE</scope>
    <source>
        <strain evidence="19">M5</strain>
    </source>
</reference>
<dbReference type="InterPro" id="IPR002547">
    <property type="entry name" value="tRNA-bd_dom"/>
</dbReference>
<feature type="coiled-coil region" evidence="16">
    <location>
        <begin position="522"/>
        <end position="563"/>
    </location>
</feature>
<dbReference type="FunFam" id="1.10.240.10:FF:000004">
    <property type="entry name" value="Tyrosine--tRNA ligase"/>
    <property type="match status" value="1"/>
</dbReference>
<dbReference type="NCBIfam" id="TIGR00234">
    <property type="entry name" value="tyrS"/>
    <property type="match status" value="1"/>
</dbReference>
<dbReference type="GO" id="GO:0000049">
    <property type="term" value="F:tRNA binding"/>
    <property type="evidence" value="ECO:0007669"/>
    <property type="project" value="UniProtKB-UniRule"/>
</dbReference>
<keyword evidence="5 14" id="KW-0820">tRNA-binding</keyword>
<dbReference type="Proteomes" id="UP000789390">
    <property type="component" value="Unassembled WGS sequence"/>
</dbReference>
<evidence type="ECO:0000256" key="11">
    <source>
        <dbReference type="ARBA" id="ARBA00023146"/>
    </source>
</evidence>
<feature type="domain" description="TRNA-binding" evidence="18">
    <location>
        <begin position="933"/>
        <end position="1038"/>
    </location>
</feature>
<keyword evidence="10 15" id="KW-0648">Protein biosynthesis</keyword>
<dbReference type="GO" id="GO:0006437">
    <property type="term" value="P:tyrosyl-tRNA aminoacylation"/>
    <property type="evidence" value="ECO:0007669"/>
    <property type="project" value="InterPro"/>
</dbReference>
<dbReference type="InterPro" id="IPR012340">
    <property type="entry name" value="NA-bd_OB-fold"/>
</dbReference>
<keyword evidence="6 15" id="KW-0436">Ligase</keyword>
<dbReference type="EC" id="6.1.1.1" evidence="15"/>
<dbReference type="CDD" id="cd00805">
    <property type="entry name" value="TyrRS_core"/>
    <property type="match status" value="1"/>
</dbReference>
<name>A0A8J2RU91_9CRUS</name>
<dbReference type="CDD" id="cd02799">
    <property type="entry name" value="tRNA_bind_EMAP-II_like"/>
    <property type="match status" value="1"/>
</dbReference>
<feature type="region of interest" description="Disordered" evidence="17">
    <location>
        <begin position="49"/>
        <end position="83"/>
    </location>
</feature>
<dbReference type="InterPro" id="IPR002307">
    <property type="entry name" value="Tyr-tRNA-ligase"/>
</dbReference>
<dbReference type="PRINTS" id="PR01040">
    <property type="entry name" value="TRNASYNTHTYR"/>
</dbReference>
<evidence type="ECO:0000256" key="6">
    <source>
        <dbReference type="ARBA" id="ARBA00022598"/>
    </source>
</evidence>
<evidence type="ECO:0000256" key="16">
    <source>
        <dbReference type="SAM" id="Coils"/>
    </source>
</evidence>
<dbReference type="EMBL" id="CAKKLH010000223">
    <property type="protein sequence ID" value="CAH0106451.1"/>
    <property type="molecule type" value="Genomic_DNA"/>
</dbReference>
<dbReference type="FunFam" id="3.40.50.620:FF:000040">
    <property type="entry name" value="Tyrosine--tRNA ligase"/>
    <property type="match status" value="1"/>
</dbReference>
<dbReference type="OrthoDB" id="197206at2759"/>
<dbReference type="Gene3D" id="1.10.240.10">
    <property type="entry name" value="Tyrosyl-Transfer RNA Synthetase"/>
    <property type="match status" value="1"/>
</dbReference>
<evidence type="ECO:0000313" key="19">
    <source>
        <dbReference type="EMBL" id="CAH0106451.1"/>
    </source>
</evidence>
<keyword evidence="11 15" id="KW-0030">Aminoacyl-tRNA synthetase</keyword>
<comment type="subcellular location">
    <subcellularLocation>
        <location evidence="2">Cytoplasm</location>
    </subcellularLocation>
    <subcellularLocation>
        <location evidence="1">Nucleus</location>
    </subcellularLocation>
</comment>
<dbReference type="AlphaFoldDB" id="A0A8J2RU91"/>
<dbReference type="PANTHER" id="PTHR11586:SF43">
    <property type="entry name" value="TYROSINE--TRNA LIGASE, CYTOPLASMIC"/>
    <property type="match status" value="1"/>
</dbReference>
<evidence type="ECO:0000256" key="9">
    <source>
        <dbReference type="ARBA" id="ARBA00022884"/>
    </source>
</evidence>
<keyword evidence="9 14" id="KW-0694">RNA-binding</keyword>
<comment type="similarity">
    <text evidence="3 15">Belongs to the class-I aminoacyl-tRNA synthetase family.</text>
</comment>
<evidence type="ECO:0000256" key="1">
    <source>
        <dbReference type="ARBA" id="ARBA00004123"/>
    </source>
</evidence>
<dbReference type="InterPro" id="IPR002305">
    <property type="entry name" value="aa-tRNA-synth_Ic"/>
</dbReference>
<keyword evidence="7 15" id="KW-0547">Nucleotide-binding</keyword>